<accession>A0A8R1IV44</accession>
<feature type="region of interest" description="Disordered" evidence="1">
    <location>
        <begin position="1"/>
        <end position="43"/>
    </location>
</feature>
<evidence type="ECO:0000313" key="2">
    <source>
        <dbReference type="EnsemblMetazoa" id="CJA41601.1"/>
    </source>
</evidence>
<reference evidence="3" key="1">
    <citation type="submission" date="2010-08" db="EMBL/GenBank/DDBJ databases">
        <authorList>
            <consortium name="Caenorhabditis japonica Sequencing Consortium"/>
            <person name="Wilson R.K."/>
        </authorList>
    </citation>
    <scope>NUCLEOTIDE SEQUENCE [LARGE SCALE GENOMIC DNA]</scope>
    <source>
        <strain evidence="3">DF5081</strain>
    </source>
</reference>
<reference evidence="2" key="2">
    <citation type="submission" date="2022-06" db="UniProtKB">
        <authorList>
            <consortium name="EnsemblMetazoa"/>
        </authorList>
    </citation>
    <scope>IDENTIFICATION</scope>
    <source>
        <strain evidence="2">DF5081</strain>
    </source>
</reference>
<organism evidence="2 3">
    <name type="scientific">Caenorhabditis japonica</name>
    <dbReference type="NCBI Taxonomy" id="281687"/>
    <lineage>
        <taxon>Eukaryota</taxon>
        <taxon>Metazoa</taxon>
        <taxon>Ecdysozoa</taxon>
        <taxon>Nematoda</taxon>
        <taxon>Chromadorea</taxon>
        <taxon>Rhabditida</taxon>
        <taxon>Rhabditina</taxon>
        <taxon>Rhabditomorpha</taxon>
        <taxon>Rhabditoidea</taxon>
        <taxon>Rhabditidae</taxon>
        <taxon>Peloderinae</taxon>
        <taxon>Caenorhabditis</taxon>
    </lineage>
</organism>
<dbReference type="AlphaFoldDB" id="A0A8R1IV44"/>
<name>A0A8R1IV44_CAEJA</name>
<keyword evidence="3" id="KW-1185">Reference proteome</keyword>
<proteinExistence type="predicted"/>
<sequence length="81" mass="9261">MSDQAPVENAEVRQRRVPDSPDSERLQAPGRNDVRPTSDESDMDAILQDEDRYDSQKLVHDFGKPFNFVLIFNMKKPGAQN</sequence>
<protein>
    <submittedName>
        <fullName evidence="2">Uncharacterized protein</fullName>
    </submittedName>
</protein>
<dbReference type="EnsemblMetazoa" id="CJA41601.1">
    <property type="protein sequence ID" value="CJA41601.1"/>
    <property type="gene ID" value="WBGene00217449"/>
</dbReference>
<evidence type="ECO:0000313" key="3">
    <source>
        <dbReference type="Proteomes" id="UP000005237"/>
    </source>
</evidence>
<dbReference type="Proteomes" id="UP000005237">
    <property type="component" value="Unassembled WGS sequence"/>
</dbReference>
<evidence type="ECO:0000256" key="1">
    <source>
        <dbReference type="SAM" id="MobiDB-lite"/>
    </source>
</evidence>
<feature type="compositionally biased region" description="Basic and acidic residues" evidence="1">
    <location>
        <begin position="10"/>
        <end position="25"/>
    </location>
</feature>